<accession>A0AA36Y487</accession>
<dbReference type="Gene3D" id="3.10.450.40">
    <property type="match status" value="2"/>
</dbReference>
<comment type="caution">
    <text evidence="4">The sequence shown here is derived from an EMBL/GenBank/DDBJ whole genome shotgun (WGS) entry which is preliminary data.</text>
</comment>
<evidence type="ECO:0000256" key="1">
    <source>
        <dbReference type="SAM" id="MobiDB-lite"/>
    </source>
</evidence>
<dbReference type="GeneID" id="86941830"/>
<keyword evidence="2" id="KW-0732">Signal</keyword>
<feature type="signal peptide" evidence="2">
    <location>
        <begin position="1"/>
        <end position="33"/>
    </location>
</feature>
<dbReference type="RefSeq" id="WP_009533340.1">
    <property type="nucleotide sequence ID" value="NZ_JH590863.1"/>
</dbReference>
<dbReference type="Proteomes" id="UP000018466">
    <property type="component" value="Unassembled WGS sequence"/>
</dbReference>
<evidence type="ECO:0000313" key="4">
    <source>
        <dbReference type="EMBL" id="EHO16334.1"/>
    </source>
</evidence>
<reference evidence="4 5" key="1">
    <citation type="submission" date="2011-10" db="EMBL/GenBank/DDBJ databases">
        <title>The Genome Sequence of Lachnospiraceae bacterium ACC2.</title>
        <authorList>
            <consortium name="The Broad Institute Genome Sequencing Platform"/>
            <person name="Earl A."/>
            <person name="Ward D."/>
            <person name="Feldgarden M."/>
            <person name="Gevers D."/>
            <person name="Sizova M."/>
            <person name="Hazen A."/>
            <person name="Epstein S."/>
            <person name="Young S.K."/>
            <person name="Zeng Q."/>
            <person name="Gargeya S."/>
            <person name="Fitzgerald M."/>
            <person name="Haas B."/>
            <person name="Abouelleil A."/>
            <person name="Alvarado L."/>
            <person name="Arachchi H.M."/>
            <person name="Berlin A."/>
            <person name="Brown A."/>
            <person name="Chapman S.B."/>
            <person name="Chen Z."/>
            <person name="Dunbar C."/>
            <person name="Freedman E."/>
            <person name="Gearin G."/>
            <person name="Goldberg J."/>
            <person name="Griggs A."/>
            <person name="Gujja S."/>
            <person name="Heiman D."/>
            <person name="Howarth C."/>
            <person name="Larson L."/>
            <person name="Lui A."/>
            <person name="MacDonald P.J.P."/>
            <person name="Montmayeur A."/>
            <person name="Murphy C."/>
            <person name="Neiman D."/>
            <person name="Pearson M."/>
            <person name="Priest M."/>
            <person name="Roberts A."/>
            <person name="Saif S."/>
            <person name="Shea T."/>
            <person name="Shenoy N."/>
            <person name="Sisk P."/>
            <person name="Stolte C."/>
            <person name="Sykes S."/>
            <person name="Wortman J."/>
            <person name="Nusbaum C."/>
            <person name="Birren B."/>
        </authorList>
    </citation>
    <scope>NUCLEOTIDE SEQUENCE [LARGE SCALE GENOMIC DNA]</scope>
    <source>
        <strain evidence="4 5">ACC2</strain>
    </source>
</reference>
<dbReference type="EMBL" id="AGEL01000008">
    <property type="protein sequence ID" value="EHO16334.1"/>
    <property type="molecule type" value="Genomic_DNA"/>
</dbReference>
<feature type="compositionally biased region" description="Low complexity" evidence="1">
    <location>
        <begin position="202"/>
        <end position="214"/>
    </location>
</feature>
<evidence type="ECO:0000259" key="3">
    <source>
        <dbReference type="Pfam" id="PF03413"/>
    </source>
</evidence>
<dbReference type="AlphaFoldDB" id="A0AA36Y487"/>
<feature type="chain" id="PRO_5041411553" description="PepSY domain-containing protein" evidence="2">
    <location>
        <begin position="34"/>
        <end position="237"/>
    </location>
</feature>
<sequence>MIKNLFSTPKKTAVTVLCALAILTAVGTGTAFAVSAVAENTSIGADKAKMFAFADAGVDPVTAENVRTEFDFEQGHFIYDVEFTANGTEYGYWIQASDGSVVKKKIELIGAGGSKTGITAAITQKDARKIALEDAGLTEAEVTISAEKLDTENGVAVYEVDFVKGNVKYEYDINATTGAVYSKNSESTAFPSTEAAAQPSETQTAAANATVAPTAENRSNNNYIGLERAKAIALSDA</sequence>
<dbReference type="Pfam" id="PF03413">
    <property type="entry name" value="PepSY"/>
    <property type="match status" value="1"/>
</dbReference>
<keyword evidence="5" id="KW-1185">Reference proteome</keyword>
<feature type="region of interest" description="Disordered" evidence="1">
    <location>
        <begin position="195"/>
        <end position="214"/>
    </location>
</feature>
<evidence type="ECO:0000256" key="2">
    <source>
        <dbReference type="SAM" id="SignalP"/>
    </source>
</evidence>
<gene>
    <name evidence="4" type="ORF">HMPREF9623_01508</name>
</gene>
<feature type="non-terminal residue" evidence="4">
    <location>
        <position position="237"/>
    </location>
</feature>
<evidence type="ECO:0000313" key="5">
    <source>
        <dbReference type="Proteomes" id="UP000018466"/>
    </source>
</evidence>
<feature type="domain" description="PepSY" evidence="3">
    <location>
        <begin position="121"/>
        <end position="180"/>
    </location>
</feature>
<organism evidence="4 5">
    <name type="scientific">Stomatobaculum longum</name>
    <dbReference type="NCBI Taxonomy" id="796942"/>
    <lineage>
        <taxon>Bacteria</taxon>
        <taxon>Bacillati</taxon>
        <taxon>Bacillota</taxon>
        <taxon>Clostridia</taxon>
        <taxon>Lachnospirales</taxon>
        <taxon>Lachnospiraceae</taxon>
        <taxon>Stomatobaculum</taxon>
    </lineage>
</organism>
<protein>
    <recommendedName>
        <fullName evidence="3">PepSY domain-containing protein</fullName>
    </recommendedName>
</protein>
<dbReference type="InterPro" id="IPR025711">
    <property type="entry name" value="PepSY"/>
</dbReference>
<proteinExistence type="predicted"/>
<name>A0AA36Y487_9FIRM</name>